<accession>A0A0G3BK54</accession>
<dbReference type="AlphaFoldDB" id="A0A0G3BK54"/>
<protein>
    <recommendedName>
        <fullName evidence="3">Type VI secretion system (T6SS), amidase effector protein 4</fullName>
    </recommendedName>
</protein>
<sequence>MSIFHRLWDNHPTGKHPCSSDGKSNFENQCAIRMGVAFMNSGIDIRSWGIRHCWHHDKSEGHALAAEEMANALTRVIVPGMKRVERYTGSDGFSHIKGRKGIAFFKDFYNVTGDHIDLWNGWRLTSTLSPLAVYFRWGSDYTKGKVWFWEVM</sequence>
<dbReference type="InterPro" id="IPR025562">
    <property type="entry name" value="Tae4"/>
</dbReference>
<reference evidence="1 2" key="1">
    <citation type="submission" date="2015-05" db="EMBL/GenBank/DDBJ databases">
        <authorList>
            <person name="Tang B."/>
            <person name="Yu Y."/>
        </authorList>
    </citation>
    <scope>NUCLEOTIDE SEQUENCE [LARGE SCALE GENOMIC DNA]</scope>
    <source>
        <strain evidence="1 2">DSM 7029</strain>
    </source>
</reference>
<dbReference type="OrthoDB" id="1262040at2"/>
<dbReference type="Proteomes" id="UP000035352">
    <property type="component" value="Chromosome"/>
</dbReference>
<proteinExistence type="predicted"/>
<dbReference type="Gene3D" id="3.90.1720.80">
    <property type="match status" value="1"/>
</dbReference>
<organism evidence="1 2">
    <name type="scientific">Caldimonas brevitalea</name>
    <dbReference type="NCBI Taxonomy" id="413882"/>
    <lineage>
        <taxon>Bacteria</taxon>
        <taxon>Pseudomonadati</taxon>
        <taxon>Pseudomonadota</taxon>
        <taxon>Betaproteobacteria</taxon>
        <taxon>Burkholderiales</taxon>
        <taxon>Sphaerotilaceae</taxon>
        <taxon>Caldimonas</taxon>
    </lineage>
</organism>
<dbReference type="Pfam" id="PF14113">
    <property type="entry name" value="Tae4"/>
    <property type="match status" value="1"/>
</dbReference>
<dbReference type="EMBL" id="CP011371">
    <property type="protein sequence ID" value="AKJ29834.1"/>
    <property type="molecule type" value="Genomic_DNA"/>
</dbReference>
<evidence type="ECO:0000313" key="2">
    <source>
        <dbReference type="Proteomes" id="UP000035352"/>
    </source>
</evidence>
<evidence type="ECO:0008006" key="3">
    <source>
        <dbReference type="Google" id="ProtNLM"/>
    </source>
</evidence>
<name>A0A0G3BK54_9BURK</name>
<dbReference type="Gene3D" id="4.10.280.80">
    <property type="match status" value="1"/>
</dbReference>
<dbReference type="RefSeq" id="WP_047195353.1">
    <property type="nucleotide sequence ID" value="NZ_CP011371.1"/>
</dbReference>
<gene>
    <name evidence="1" type="ORF">AAW51_3143</name>
</gene>
<dbReference type="PATRIC" id="fig|413882.6.peg.3278"/>
<evidence type="ECO:0000313" key="1">
    <source>
        <dbReference type="EMBL" id="AKJ29834.1"/>
    </source>
</evidence>
<keyword evidence="2" id="KW-1185">Reference proteome</keyword>
<dbReference type="KEGG" id="pbh:AAW51_3143"/>